<comment type="caution">
    <text evidence="2">The sequence shown here is derived from an EMBL/GenBank/DDBJ whole genome shotgun (WGS) entry which is preliminary data.</text>
</comment>
<reference evidence="3" key="1">
    <citation type="submission" date="2017-09" db="EMBL/GenBank/DDBJ databases">
        <title>Depth-based differentiation of microbial function through sediment-hosted aquifers and enrichment of novel symbionts in the deep terrestrial subsurface.</title>
        <authorList>
            <person name="Probst A.J."/>
            <person name="Ladd B."/>
            <person name="Jarett J.K."/>
            <person name="Geller-Mcgrath D.E."/>
            <person name="Sieber C.M.K."/>
            <person name="Emerson J.B."/>
            <person name="Anantharaman K."/>
            <person name="Thomas B.C."/>
            <person name="Malmstrom R."/>
            <person name="Stieglmeier M."/>
            <person name="Klingl A."/>
            <person name="Woyke T."/>
            <person name="Ryan C.M."/>
            <person name="Banfield J.F."/>
        </authorList>
    </citation>
    <scope>NUCLEOTIDE SEQUENCE [LARGE SCALE GENOMIC DNA]</scope>
</reference>
<dbReference type="Proteomes" id="UP000229901">
    <property type="component" value="Unassembled WGS sequence"/>
</dbReference>
<name>A0A2H0V5D4_9BACT</name>
<evidence type="ECO:0000256" key="1">
    <source>
        <dbReference type="SAM" id="MobiDB-lite"/>
    </source>
</evidence>
<dbReference type="AlphaFoldDB" id="A0A2H0V5D4"/>
<accession>A0A2H0V5D4</accession>
<evidence type="ECO:0000313" key="2">
    <source>
        <dbReference type="EMBL" id="PIR94306.1"/>
    </source>
</evidence>
<proteinExistence type="predicted"/>
<evidence type="ECO:0000313" key="3">
    <source>
        <dbReference type="Proteomes" id="UP000229901"/>
    </source>
</evidence>
<sequence>MVFTFRNIPKPSGIQEPNPERDQDLEKLSALINHELDLLFNKSDLPFSISDFTRPIKLKIILDHYSNPNHPRVVVTQNKTSDTQTIAITLDMDEDNRFRHIQTSESIKLFEDSLRLALTKIETRRDLQTATASGNEKNVAQILFTLLDKSFVTKQLRKAQNCHTIDDLQVYLANSIFKALDTPQIKNFLITLIKQIMFNTATAFHQAGVNPEKIQNILSSHFDEIISLKFNRSHDPITQTSVSRYLIDRNSDVASRSAMIESLKQKIISDILSQLP</sequence>
<gene>
    <name evidence="2" type="ORF">COT97_02345</name>
</gene>
<protein>
    <submittedName>
        <fullName evidence="2">Uncharacterized protein</fullName>
    </submittedName>
</protein>
<dbReference type="EMBL" id="PFAP01000011">
    <property type="protein sequence ID" value="PIR94306.1"/>
    <property type="molecule type" value="Genomic_DNA"/>
</dbReference>
<feature type="region of interest" description="Disordered" evidence="1">
    <location>
        <begin position="1"/>
        <end position="21"/>
    </location>
</feature>
<organism evidence="2 3">
    <name type="scientific">Candidatus Falkowbacteria bacterium CG10_big_fil_rev_8_21_14_0_10_39_11</name>
    <dbReference type="NCBI Taxonomy" id="1974565"/>
    <lineage>
        <taxon>Bacteria</taxon>
        <taxon>Candidatus Falkowiibacteriota</taxon>
    </lineage>
</organism>